<keyword evidence="2" id="KW-0812">Transmembrane</keyword>
<organism evidence="3 4">
    <name type="scientific">Actinoplanes palleronii</name>
    <dbReference type="NCBI Taxonomy" id="113570"/>
    <lineage>
        <taxon>Bacteria</taxon>
        <taxon>Bacillati</taxon>
        <taxon>Actinomycetota</taxon>
        <taxon>Actinomycetes</taxon>
        <taxon>Micromonosporales</taxon>
        <taxon>Micromonosporaceae</taxon>
        <taxon>Actinoplanes</taxon>
    </lineage>
</organism>
<name>A0ABQ4BNH7_9ACTN</name>
<keyword evidence="4" id="KW-1185">Reference proteome</keyword>
<proteinExistence type="predicted"/>
<comment type="caution">
    <text evidence="3">The sequence shown here is derived from an EMBL/GenBank/DDBJ whole genome shotgun (WGS) entry which is preliminary data.</text>
</comment>
<reference evidence="3 4" key="1">
    <citation type="submission" date="2021-01" db="EMBL/GenBank/DDBJ databases">
        <title>Whole genome shotgun sequence of Actinoplanes palleronii NBRC 14916.</title>
        <authorList>
            <person name="Komaki H."/>
            <person name="Tamura T."/>
        </authorList>
    </citation>
    <scope>NUCLEOTIDE SEQUENCE [LARGE SCALE GENOMIC DNA]</scope>
    <source>
        <strain evidence="3 4">NBRC 14916</strain>
    </source>
</reference>
<keyword evidence="2" id="KW-0472">Membrane</keyword>
<feature type="compositionally biased region" description="Basic and acidic residues" evidence="1">
    <location>
        <begin position="1"/>
        <end position="13"/>
    </location>
</feature>
<evidence type="ECO:0000313" key="3">
    <source>
        <dbReference type="EMBL" id="GIE72210.1"/>
    </source>
</evidence>
<feature type="region of interest" description="Disordered" evidence="1">
    <location>
        <begin position="44"/>
        <end position="64"/>
    </location>
</feature>
<sequence length="116" mass="12834">MNPRARPDSDDRWPLNSNAAYRHPGRTTVTRAFDVPTGIRWPVQQPSGNALANRPHLRPPAQPDERVVAPEHLSVPGSRFRAGLRLSGELAMTFVLVVMLFVAYEVFGHAAAVQAR</sequence>
<accession>A0ABQ4BNH7</accession>
<feature type="region of interest" description="Disordered" evidence="1">
    <location>
        <begin position="1"/>
        <end position="21"/>
    </location>
</feature>
<feature type="transmembrane region" description="Helical" evidence="2">
    <location>
        <begin position="90"/>
        <end position="112"/>
    </location>
</feature>
<dbReference type="EMBL" id="BOMS01000139">
    <property type="protein sequence ID" value="GIE72210.1"/>
    <property type="molecule type" value="Genomic_DNA"/>
</dbReference>
<dbReference type="RefSeq" id="WP_203829944.1">
    <property type="nucleotide sequence ID" value="NZ_BAAATY010000072.1"/>
</dbReference>
<dbReference type="Proteomes" id="UP000624709">
    <property type="component" value="Unassembled WGS sequence"/>
</dbReference>
<evidence type="ECO:0000313" key="4">
    <source>
        <dbReference type="Proteomes" id="UP000624709"/>
    </source>
</evidence>
<gene>
    <name evidence="3" type="ORF">Apa02nite_083180</name>
</gene>
<evidence type="ECO:0000256" key="1">
    <source>
        <dbReference type="SAM" id="MobiDB-lite"/>
    </source>
</evidence>
<keyword evidence="2" id="KW-1133">Transmembrane helix</keyword>
<protein>
    <submittedName>
        <fullName evidence="3">Uncharacterized protein</fullName>
    </submittedName>
</protein>
<evidence type="ECO:0000256" key="2">
    <source>
        <dbReference type="SAM" id="Phobius"/>
    </source>
</evidence>